<dbReference type="Proteomes" id="UP000307378">
    <property type="component" value="Unassembled WGS sequence"/>
</dbReference>
<dbReference type="InterPro" id="IPR028344">
    <property type="entry name" value="ParE1/4"/>
</dbReference>
<keyword evidence="2" id="KW-1277">Toxin-antitoxin system</keyword>
<protein>
    <recommendedName>
        <fullName evidence="3">Toxin</fullName>
    </recommendedName>
</protein>
<dbReference type="RefSeq" id="WP_136540555.1">
    <property type="nucleotide sequence ID" value="NZ_STGU01000005.1"/>
</dbReference>
<dbReference type="InterPro" id="IPR051803">
    <property type="entry name" value="TA_system_RelE-like_toxin"/>
</dbReference>
<evidence type="ECO:0000256" key="2">
    <source>
        <dbReference type="ARBA" id="ARBA00022649"/>
    </source>
</evidence>
<reference evidence="4 5" key="1">
    <citation type="submission" date="2019-04" db="EMBL/GenBank/DDBJ databases">
        <title>genome sequence of strain W3.</title>
        <authorList>
            <person name="Gao J."/>
            <person name="Sun J."/>
        </authorList>
    </citation>
    <scope>NUCLEOTIDE SEQUENCE [LARGE SCALE GENOMIC DNA]</scope>
    <source>
        <strain evidence="4 5">W3</strain>
    </source>
</reference>
<dbReference type="EMBL" id="STGU01000005">
    <property type="protein sequence ID" value="THV35871.1"/>
    <property type="molecule type" value="Genomic_DNA"/>
</dbReference>
<sequence length="98" mass="11826">MSGRYRLTLKAADDLKAINDYTARIWGNEQRRKYLGEMRQRFRWLADHPRLGRERPELRENCYSYPQGEHMIFYAIRSADIEILAVIHNRSLPDFLKR</sequence>
<comment type="caution">
    <text evidence="4">The sequence shown here is derived from an EMBL/GenBank/DDBJ whole genome shotgun (WGS) entry which is preliminary data.</text>
</comment>
<dbReference type="InterPro" id="IPR035093">
    <property type="entry name" value="RelE/ParE_toxin_dom_sf"/>
</dbReference>
<dbReference type="Pfam" id="PF05016">
    <property type="entry name" value="ParE_toxin"/>
    <property type="match status" value="1"/>
</dbReference>
<proteinExistence type="inferred from homology"/>
<evidence type="ECO:0000313" key="5">
    <source>
        <dbReference type="Proteomes" id="UP000307378"/>
    </source>
</evidence>
<dbReference type="PANTHER" id="PTHR33755">
    <property type="entry name" value="TOXIN PARE1-RELATED"/>
    <property type="match status" value="1"/>
</dbReference>
<dbReference type="InterPro" id="IPR007712">
    <property type="entry name" value="RelE/ParE_toxin"/>
</dbReference>
<accession>A0A4S8PYV0</accession>
<dbReference type="Gene3D" id="3.30.2310.20">
    <property type="entry name" value="RelE-like"/>
    <property type="match status" value="1"/>
</dbReference>
<dbReference type="PANTHER" id="PTHR33755:SF9">
    <property type="entry name" value="TOXIN PARE1"/>
    <property type="match status" value="1"/>
</dbReference>
<evidence type="ECO:0000256" key="3">
    <source>
        <dbReference type="PIRNR" id="PIRNR029218"/>
    </source>
</evidence>
<organism evidence="4 5">
    <name type="scientific">Rhizobium rosettiformans W3</name>
    <dbReference type="NCBI Taxonomy" id="538378"/>
    <lineage>
        <taxon>Bacteria</taxon>
        <taxon>Pseudomonadati</taxon>
        <taxon>Pseudomonadota</taxon>
        <taxon>Alphaproteobacteria</taxon>
        <taxon>Hyphomicrobiales</taxon>
        <taxon>Rhizobiaceae</taxon>
        <taxon>Rhizobium/Agrobacterium group</taxon>
        <taxon>Rhizobium</taxon>
    </lineage>
</organism>
<gene>
    <name evidence="4" type="ORF">FAA86_11060</name>
</gene>
<dbReference type="PIRSF" id="PIRSF029218">
    <property type="entry name" value="ParE"/>
    <property type="match status" value="1"/>
</dbReference>
<name>A0A4S8PYV0_9HYPH</name>
<evidence type="ECO:0000313" key="4">
    <source>
        <dbReference type="EMBL" id="THV35871.1"/>
    </source>
</evidence>
<comment type="similarity">
    <text evidence="1 3">Belongs to the RelE toxin family.</text>
</comment>
<evidence type="ECO:0000256" key="1">
    <source>
        <dbReference type="ARBA" id="ARBA00006226"/>
    </source>
</evidence>
<dbReference type="AlphaFoldDB" id="A0A4S8PYV0"/>